<comment type="subunit">
    <text evidence="2 8">Tetramer of two alpha and two beta chains.</text>
</comment>
<dbReference type="GO" id="GO:0004834">
    <property type="term" value="F:tryptophan synthase activity"/>
    <property type="evidence" value="ECO:0007669"/>
    <property type="project" value="UniProtKB-UniRule"/>
</dbReference>
<keyword evidence="11" id="KW-1185">Reference proteome</keyword>
<dbReference type="PROSITE" id="PS00167">
    <property type="entry name" value="TRP_SYNTHASE_ALPHA"/>
    <property type="match status" value="1"/>
</dbReference>
<dbReference type="PANTHER" id="PTHR43406">
    <property type="entry name" value="TRYPTOPHAN SYNTHASE, ALPHA CHAIN"/>
    <property type="match status" value="1"/>
</dbReference>
<sequence length="257" mass="27372">MKESKLTQSIRQARAEGRTALIPYIPAGFPGLQEFWNVLAELDAAGADVIEIGVPFSDPVADGPTVEQASLECIERGVTLSWILTELEGRRAGIRAAIVLMGYVNPFFRYGYERLAKDAARAGVDGFIVPDLPFEESGDLRAALADTGIALVPLVGLNTPAERMKLYTKGFGGFCYVVSVMGVTGERVDISGDVARTIAEARACFDIPVALGFGLKTPDQLAAMAEKPDAAVFGSSLITHLRGGGSAGEFMKVWTGR</sequence>
<feature type="active site" description="Proton acceptor" evidence="8">
    <location>
        <position position="62"/>
    </location>
</feature>
<dbReference type="AlphaFoldDB" id="A0A846QUE9"/>
<comment type="catalytic activity">
    <reaction evidence="7 8">
        <text>(1S,2R)-1-C-(indol-3-yl)glycerol 3-phosphate + L-serine = D-glyceraldehyde 3-phosphate + L-tryptophan + H2O</text>
        <dbReference type="Rhea" id="RHEA:10532"/>
        <dbReference type="ChEBI" id="CHEBI:15377"/>
        <dbReference type="ChEBI" id="CHEBI:33384"/>
        <dbReference type="ChEBI" id="CHEBI:57912"/>
        <dbReference type="ChEBI" id="CHEBI:58866"/>
        <dbReference type="ChEBI" id="CHEBI:59776"/>
        <dbReference type="EC" id="4.2.1.20"/>
    </reaction>
</comment>
<dbReference type="UniPathway" id="UPA00035">
    <property type="reaction ID" value="UER00044"/>
</dbReference>
<keyword evidence="5 8" id="KW-0057">Aromatic amino acid biosynthesis</keyword>
<dbReference type="InterPro" id="IPR013785">
    <property type="entry name" value="Aldolase_TIM"/>
</dbReference>
<dbReference type="GO" id="GO:0005829">
    <property type="term" value="C:cytosol"/>
    <property type="evidence" value="ECO:0007669"/>
    <property type="project" value="TreeGrafter"/>
</dbReference>
<dbReference type="Proteomes" id="UP000580856">
    <property type="component" value="Unassembled WGS sequence"/>
</dbReference>
<keyword evidence="4 8" id="KW-0822">Tryptophan biosynthesis</keyword>
<evidence type="ECO:0000256" key="1">
    <source>
        <dbReference type="ARBA" id="ARBA00004733"/>
    </source>
</evidence>
<evidence type="ECO:0000256" key="7">
    <source>
        <dbReference type="ARBA" id="ARBA00049047"/>
    </source>
</evidence>
<organism evidence="10 11">
    <name type="scientific">Desulfobaculum xiamenense</name>
    <dbReference type="NCBI Taxonomy" id="995050"/>
    <lineage>
        <taxon>Bacteria</taxon>
        <taxon>Pseudomonadati</taxon>
        <taxon>Thermodesulfobacteriota</taxon>
        <taxon>Desulfovibrionia</taxon>
        <taxon>Desulfovibrionales</taxon>
        <taxon>Desulfovibrionaceae</taxon>
        <taxon>Desulfobaculum</taxon>
    </lineage>
</organism>
<dbReference type="InterPro" id="IPR018204">
    <property type="entry name" value="Trp_synthase_alpha_AS"/>
</dbReference>
<dbReference type="InterPro" id="IPR011060">
    <property type="entry name" value="RibuloseP-bd_barrel"/>
</dbReference>
<keyword evidence="6 8" id="KW-0456">Lyase</keyword>
<evidence type="ECO:0000313" key="10">
    <source>
        <dbReference type="EMBL" id="NJB68269.1"/>
    </source>
</evidence>
<dbReference type="NCBIfam" id="TIGR00262">
    <property type="entry name" value="trpA"/>
    <property type="match status" value="1"/>
</dbReference>
<comment type="pathway">
    <text evidence="1 8">Amino-acid biosynthesis; L-tryptophan biosynthesis; L-tryptophan from chorismate: step 5/5.</text>
</comment>
<dbReference type="EC" id="4.2.1.20" evidence="8"/>
<evidence type="ECO:0000256" key="5">
    <source>
        <dbReference type="ARBA" id="ARBA00023141"/>
    </source>
</evidence>
<evidence type="ECO:0000256" key="8">
    <source>
        <dbReference type="HAMAP-Rule" id="MF_00131"/>
    </source>
</evidence>
<proteinExistence type="inferred from homology"/>
<evidence type="ECO:0000256" key="4">
    <source>
        <dbReference type="ARBA" id="ARBA00022822"/>
    </source>
</evidence>
<comment type="caution">
    <text evidence="10">The sequence shown here is derived from an EMBL/GenBank/DDBJ whole genome shotgun (WGS) entry which is preliminary data.</text>
</comment>
<evidence type="ECO:0000256" key="6">
    <source>
        <dbReference type="ARBA" id="ARBA00023239"/>
    </source>
</evidence>
<evidence type="ECO:0000256" key="2">
    <source>
        <dbReference type="ARBA" id="ARBA00011270"/>
    </source>
</evidence>
<dbReference type="Gene3D" id="3.20.20.70">
    <property type="entry name" value="Aldolase class I"/>
    <property type="match status" value="1"/>
</dbReference>
<dbReference type="CDD" id="cd04724">
    <property type="entry name" value="Tryptophan_synthase_alpha"/>
    <property type="match status" value="1"/>
</dbReference>
<feature type="active site" description="Proton acceptor" evidence="8">
    <location>
        <position position="51"/>
    </location>
</feature>
<keyword evidence="3 8" id="KW-0028">Amino-acid biosynthesis</keyword>
<gene>
    <name evidence="8" type="primary">trpA</name>
    <name evidence="10" type="ORF">GGQ74_001942</name>
</gene>
<evidence type="ECO:0000256" key="3">
    <source>
        <dbReference type="ARBA" id="ARBA00022605"/>
    </source>
</evidence>
<dbReference type="Pfam" id="PF00290">
    <property type="entry name" value="Trp_syntA"/>
    <property type="match status" value="1"/>
</dbReference>
<evidence type="ECO:0000256" key="9">
    <source>
        <dbReference type="RuleBase" id="RU003662"/>
    </source>
</evidence>
<comment type="function">
    <text evidence="8">The alpha subunit is responsible for the aldol cleavage of indoleglycerol phosphate to indole and glyceraldehyde 3-phosphate.</text>
</comment>
<accession>A0A846QUE9</accession>
<name>A0A846QUE9_9BACT</name>
<dbReference type="SUPFAM" id="SSF51366">
    <property type="entry name" value="Ribulose-phoshate binding barrel"/>
    <property type="match status" value="1"/>
</dbReference>
<protein>
    <recommendedName>
        <fullName evidence="8">Tryptophan synthase alpha chain</fullName>
        <ecNumber evidence="8">4.2.1.20</ecNumber>
    </recommendedName>
</protein>
<dbReference type="RefSeq" id="WP_167941348.1">
    <property type="nucleotide sequence ID" value="NZ_JAATJA010000002.1"/>
</dbReference>
<evidence type="ECO:0000313" key="11">
    <source>
        <dbReference type="Proteomes" id="UP000580856"/>
    </source>
</evidence>
<dbReference type="EMBL" id="JAATJA010000002">
    <property type="protein sequence ID" value="NJB68269.1"/>
    <property type="molecule type" value="Genomic_DNA"/>
</dbReference>
<dbReference type="InterPro" id="IPR002028">
    <property type="entry name" value="Trp_synthase_suA"/>
</dbReference>
<dbReference type="PANTHER" id="PTHR43406:SF1">
    <property type="entry name" value="TRYPTOPHAN SYNTHASE ALPHA CHAIN, CHLOROPLASTIC"/>
    <property type="match status" value="1"/>
</dbReference>
<dbReference type="HAMAP" id="MF_00131">
    <property type="entry name" value="Trp_synth_alpha"/>
    <property type="match status" value="1"/>
</dbReference>
<reference evidence="10 11" key="1">
    <citation type="submission" date="2020-03" db="EMBL/GenBank/DDBJ databases">
        <title>Genomic Encyclopedia of Type Strains, Phase IV (KMG-IV): sequencing the most valuable type-strain genomes for metagenomic binning, comparative biology and taxonomic classification.</title>
        <authorList>
            <person name="Goeker M."/>
        </authorList>
    </citation>
    <scope>NUCLEOTIDE SEQUENCE [LARGE SCALE GENOMIC DNA]</scope>
    <source>
        <strain evidence="10 11">DSM 24233</strain>
    </source>
</reference>
<comment type="similarity">
    <text evidence="8 9">Belongs to the TrpA family.</text>
</comment>